<keyword evidence="1" id="KW-0472">Membrane</keyword>
<proteinExistence type="predicted"/>
<dbReference type="EMBL" id="CP029186">
    <property type="protein sequence ID" value="AWH86290.1"/>
    <property type="molecule type" value="Genomic_DNA"/>
</dbReference>
<accession>A0A2S1R0T5</accession>
<keyword evidence="1" id="KW-0812">Transmembrane</keyword>
<evidence type="ECO:0000313" key="2">
    <source>
        <dbReference type="EMBL" id="AWH86290.1"/>
    </source>
</evidence>
<name>A0A2S1R0T5_9FLAO</name>
<keyword evidence="1" id="KW-1133">Transmembrane helix</keyword>
<dbReference type="Proteomes" id="UP000244929">
    <property type="component" value="Chromosome"/>
</dbReference>
<evidence type="ECO:0000256" key="1">
    <source>
        <dbReference type="SAM" id="Phobius"/>
    </source>
</evidence>
<dbReference type="AlphaFoldDB" id="A0A2S1R0T5"/>
<reference evidence="2 3" key="1">
    <citation type="submission" date="2018-04" db="EMBL/GenBank/DDBJ databases">
        <title>Genome sequencing of Flavobacterium sp. HYN0059.</title>
        <authorList>
            <person name="Yi H."/>
            <person name="Baek C."/>
        </authorList>
    </citation>
    <scope>NUCLEOTIDE SEQUENCE [LARGE SCALE GENOMIC DNA]</scope>
    <source>
        <strain evidence="2 3">HYN0059</strain>
    </source>
</reference>
<gene>
    <name evidence="2" type="ORF">HYN59_14755</name>
</gene>
<dbReference type="KEGG" id="falb:HYN59_14755"/>
<feature type="transmembrane region" description="Helical" evidence="1">
    <location>
        <begin position="5"/>
        <end position="25"/>
    </location>
</feature>
<evidence type="ECO:0000313" key="3">
    <source>
        <dbReference type="Proteomes" id="UP000244929"/>
    </source>
</evidence>
<keyword evidence="3" id="KW-1185">Reference proteome</keyword>
<protein>
    <submittedName>
        <fullName evidence="2">Uncharacterized protein</fullName>
    </submittedName>
</protein>
<organism evidence="2 3">
    <name type="scientific">Flavobacterium album</name>
    <dbReference type="NCBI Taxonomy" id="2175091"/>
    <lineage>
        <taxon>Bacteria</taxon>
        <taxon>Pseudomonadati</taxon>
        <taxon>Bacteroidota</taxon>
        <taxon>Flavobacteriia</taxon>
        <taxon>Flavobacteriales</taxon>
        <taxon>Flavobacteriaceae</taxon>
        <taxon>Flavobacterium</taxon>
    </lineage>
</organism>
<sequence>MKTKIITLVAGALLSIAVVIVLFQISVKITRHHNSFIRNFPKAAYKTKEVDLGYNSFYFAGHDQDKVYLGNVSTPTQVYTVKNNTLFKEDKLIELDKVERPFNAFQVRVSPPYFYAYDGTVSCIYSGRVADWKARLRWIGNNFIDQAVFIDSQRVAFREQSKAGTKIGTIDLSKNGIIKYGNDILQKQSDGIFDVDGKLLFDSSQKKIVYLYTYRNQYTVADSRLQIAFRGTTIDTISQAQISVAVLKDREQQKMSRPPLKVNRAALAYGNLLFVNSGILGRYEPEEMWDIASIIDIYNLTDQSYVASMYVHDVHRKKMRSFMISGDQLYALVGDAMVTYKLSTIITSRYNLSNEKSTGR</sequence>